<keyword evidence="5 10" id="KW-0999">Mitochondrion inner membrane</keyword>
<feature type="region of interest" description="Disordered" evidence="11">
    <location>
        <begin position="1"/>
        <end position="102"/>
    </location>
</feature>
<evidence type="ECO:0000256" key="4">
    <source>
        <dbReference type="ARBA" id="ARBA00022723"/>
    </source>
</evidence>
<gene>
    <name evidence="12" type="ORF">M501DRAFT_930099</name>
</gene>
<name>A0A9P4SE50_9PEZI</name>
<organism evidence="12 13">
    <name type="scientific">Patellaria atrata CBS 101060</name>
    <dbReference type="NCBI Taxonomy" id="1346257"/>
    <lineage>
        <taxon>Eukaryota</taxon>
        <taxon>Fungi</taxon>
        <taxon>Dikarya</taxon>
        <taxon>Ascomycota</taxon>
        <taxon>Pezizomycotina</taxon>
        <taxon>Dothideomycetes</taxon>
        <taxon>Dothideomycetes incertae sedis</taxon>
        <taxon>Patellariales</taxon>
        <taxon>Patellariaceae</taxon>
        <taxon>Patellaria</taxon>
    </lineage>
</organism>
<protein>
    <recommendedName>
        <fullName evidence="10">Holocytochrome c-type synthase</fullName>
        <ecNumber evidence="10">4.4.1.17</ecNumber>
    </recommendedName>
</protein>
<dbReference type="Pfam" id="PF01265">
    <property type="entry name" value="Cyto_heme_lyase"/>
    <property type="match status" value="1"/>
</dbReference>
<evidence type="ECO:0000256" key="10">
    <source>
        <dbReference type="RuleBase" id="RU363130"/>
    </source>
</evidence>
<comment type="function">
    <text evidence="10">Lyase that catalyzes the covalent linking of the heme group to the cytochrome C apoprotein to produce the mature functional cytochrome.</text>
</comment>
<feature type="compositionally biased region" description="Low complexity" evidence="11">
    <location>
        <begin position="52"/>
        <end position="81"/>
    </location>
</feature>
<evidence type="ECO:0000256" key="5">
    <source>
        <dbReference type="ARBA" id="ARBA00022792"/>
    </source>
</evidence>
<keyword evidence="4 10" id="KW-0479">Metal-binding</keyword>
<dbReference type="PROSITE" id="PS00821">
    <property type="entry name" value="CYTO_HEME_LYASE_1"/>
    <property type="match status" value="1"/>
</dbReference>
<keyword evidence="9 10" id="KW-0456">Lyase</keyword>
<evidence type="ECO:0000256" key="7">
    <source>
        <dbReference type="ARBA" id="ARBA00023128"/>
    </source>
</evidence>
<sequence length="239" mass="26353">MGQPQPTPPSDTSVCPVDHKARAAWLSQAGSSNPPHPPSSTVAPLGTTREVSSIPRAIPSSTSPSSSSPSFSPSTTPASHSNPLSANAETPTPLHDEKSGNWLYPSETQFHRSLTRKSHTVPPTLMSSIVPLHNAVNERAWSLILGWERLTSAACPPKLLSFKGDAGKVTPRARWKMLMGYKRPFDRHDWVVERCGRRVEYVIDFYEGRGAPVSFYLDVRPKLNSWEGVKMRVMRFIGL</sequence>
<evidence type="ECO:0000256" key="9">
    <source>
        <dbReference type="ARBA" id="ARBA00023239"/>
    </source>
</evidence>
<keyword evidence="3 10" id="KW-0349">Heme</keyword>
<comment type="similarity">
    <text evidence="2 10">Belongs to the cytochrome c-type heme lyase family.</text>
</comment>
<evidence type="ECO:0000313" key="13">
    <source>
        <dbReference type="Proteomes" id="UP000799429"/>
    </source>
</evidence>
<evidence type="ECO:0000256" key="8">
    <source>
        <dbReference type="ARBA" id="ARBA00023136"/>
    </source>
</evidence>
<keyword evidence="13" id="KW-1185">Reference proteome</keyword>
<dbReference type="GO" id="GO:0046872">
    <property type="term" value="F:metal ion binding"/>
    <property type="evidence" value="ECO:0007669"/>
    <property type="project" value="UniProtKB-KW"/>
</dbReference>
<evidence type="ECO:0000256" key="6">
    <source>
        <dbReference type="ARBA" id="ARBA00023004"/>
    </source>
</evidence>
<dbReference type="AlphaFoldDB" id="A0A9P4SE50"/>
<evidence type="ECO:0000313" key="12">
    <source>
        <dbReference type="EMBL" id="KAF2840694.1"/>
    </source>
</evidence>
<comment type="catalytic activity">
    <reaction evidence="10">
        <text>holo-[cytochrome c] = apo-[cytochrome c] + heme b</text>
        <dbReference type="Rhea" id="RHEA:22648"/>
        <dbReference type="Rhea" id="RHEA-COMP:10725"/>
        <dbReference type="Rhea" id="RHEA-COMP:10726"/>
        <dbReference type="ChEBI" id="CHEBI:29950"/>
        <dbReference type="ChEBI" id="CHEBI:60344"/>
        <dbReference type="ChEBI" id="CHEBI:83739"/>
        <dbReference type="EC" id="4.4.1.17"/>
    </reaction>
</comment>
<dbReference type="PANTHER" id="PTHR12743:SF0">
    <property type="entry name" value="HOLOCYTOCHROME C-TYPE SYNTHASE"/>
    <property type="match status" value="1"/>
</dbReference>
<keyword evidence="7 10" id="KW-0496">Mitochondrion</keyword>
<comment type="subcellular location">
    <subcellularLocation>
        <location evidence="1 10">Mitochondrion inner membrane</location>
    </subcellularLocation>
</comment>
<comment type="caution">
    <text evidence="12">The sequence shown here is derived from an EMBL/GenBank/DDBJ whole genome shotgun (WGS) entry which is preliminary data.</text>
</comment>
<keyword evidence="6 10" id="KW-0408">Iron</keyword>
<dbReference type="InterPro" id="IPR000511">
    <property type="entry name" value="Holocyt_c/c1_synthase"/>
</dbReference>
<dbReference type="GO" id="GO:0005743">
    <property type="term" value="C:mitochondrial inner membrane"/>
    <property type="evidence" value="ECO:0007669"/>
    <property type="project" value="UniProtKB-SubCell"/>
</dbReference>
<evidence type="ECO:0000256" key="11">
    <source>
        <dbReference type="SAM" id="MobiDB-lite"/>
    </source>
</evidence>
<dbReference type="GO" id="GO:0004408">
    <property type="term" value="F:holocytochrome-c synthase activity"/>
    <property type="evidence" value="ECO:0007669"/>
    <property type="project" value="UniProtKB-EC"/>
</dbReference>
<evidence type="ECO:0000256" key="3">
    <source>
        <dbReference type="ARBA" id="ARBA00022617"/>
    </source>
</evidence>
<dbReference type="Proteomes" id="UP000799429">
    <property type="component" value="Unassembled WGS sequence"/>
</dbReference>
<dbReference type="EC" id="4.4.1.17" evidence="10"/>
<dbReference type="EMBL" id="MU006092">
    <property type="protein sequence ID" value="KAF2840694.1"/>
    <property type="molecule type" value="Genomic_DNA"/>
</dbReference>
<dbReference type="PANTHER" id="PTHR12743">
    <property type="entry name" value="CYTOCHROME C1 HEME LYASE"/>
    <property type="match status" value="1"/>
</dbReference>
<evidence type="ECO:0000256" key="2">
    <source>
        <dbReference type="ARBA" id="ARBA00007255"/>
    </source>
</evidence>
<keyword evidence="8 10" id="KW-0472">Membrane</keyword>
<accession>A0A9P4SE50</accession>
<reference evidence="12" key="1">
    <citation type="journal article" date="2020" name="Stud. Mycol.">
        <title>101 Dothideomycetes genomes: a test case for predicting lifestyles and emergence of pathogens.</title>
        <authorList>
            <person name="Haridas S."/>
            <person name="Albert R."/>
            <person name="Binder M."/>
            <person name="Bloem J."/>
            <person name="Labutti K."/>
            <person name="Salamov A."/>
            <person name="Andreopoulos B."/>
            <person name="Baker S."/>
            <person name="Barry K."/>
            <person name="Bills G."/>
            <person name="Bluhm B."/>
            <person name="Cannon C."/>
            <person name="Castanera R."/>
            <person name="Culley D."/>
            <person name="Daum C."/>
            <person name="Ezra D."/>
            <person name="Gonzalez J."/>
            <person name="Henrissat B."/>
            <person name="Kuo A."/>
            <person name="Liang C."/>
            <person name="Lipzen A."/>
            <person name="Lutzoni F."/>
            <person name="Magnuson J."/>
            <person name="Mondo S."/>
            <person name="Nolan M."/>
            <person name="Ohm R."/>
            <person name="Pangilinan J."/>
            <person name="Park H.-J."/>
            <person name="Ramirez L."/>
            <person name="Alfaro M."/>
            <person name="Sun H."/>
            <person name="Tritt A."/>
            <person name="Yoshinaga Y."/>
            <person name="Zwiers L.-H."/>
            <person name="Turgeon B."/>
            <person name="Goodwin S."/>
            <person name="Spatafora J."/>
            <person name="Crous P."/>
            <person name="Grigoriev I."/>
        </authorList>
    </citation>
    <scope>NUCLEOTIDE SEQUENCE</scope>
    <source>
        <strain evidence="12">CBS 101060</strain>
    </source>
</reference>
<dbReference type="PROSITE" id="PS00822">
    <property type="entry name" value="CYTO_HEME_LYASE_2"/>
    <property type="match status" value="1"/>
</dbReference>
<proteinExistence type="inferred from homology"/>
<evidence type="ECO:0000256" key="1">
    <source>
        <dbReference type="ARBA" id="ARBA00004273"/>
    </source>
</evidence>
<dbReference type="OrthoDB" id="4243at2759"/>